<accession>A0A3L6TPD2</accession>
<organism evidence="2 3">
    <name type="scientific">Panicum miliaceum</name>
    <name type="common">Proso millet</name>
    <name type="synonym">Broomcorn millet</name>
    <dbReference type="NCBI Taxonomy" id="4540"/>
    <lineage>
        <taxon>Eukaryota</taxon>
        <taxon>Viridiplantae</taxon>
        <taxon>Streptophyta</taxon>
        <taxon>Embryophyta</taxon>
        <taxon>Tracheophyta</taxon>
        <taxon>Spermatophyta</taxon>
        <taxon>Magnoliopsida</taxon>
        <taxon>Liliopsida</taxon>
        <taxon>Poales</taxon>
        <taxon>Poaceae</taxon>
        <taxon>PACMAD clade</taxon>
        <taxon>Panicoideae</taxon>
        <taxon>Panicodae</taxon>
        <taxon>Paniceae</taxon>
        <taxon>Panicinae</taxon>
        <taxon>Panicum</taxon>
        <taxon>Panicum sect. Panicum</taxon>
    </lineage>
</organism>
<dbReference type="EMBL" id="PQIB02000001">
    <property type="protein sequence ID" value="RLN42109.1"/>
    <property type="molecule type" value="Genomic_DNA"/>
</dbReference>
<dbReference type="STRING" id="4540.A0A3L6TPD2"/>
<dbReference type="PANTHER" id="PTHR36616:SF4">
    <property type="entry name" value="OS03G0174800 PROTEIN"/>
    <property type="match status" value="1"/>
</dbReference>
<evidence type="ECO:0000313" key="2">
    <source>
        <dbReference type="EMBL" id="RLN42109.1"/>
    </source>
</evidence>
<sequence length="365" mass="39039">MVGVAPPSMIDEILSVVSKLLASSSGGLTLVSFCQSLLWMWCRLLAANGVHRAPQRWAVGGWTPSPKQKQTTTVGLPSLQGPAIYTEATNWARGAAVSLAANPPAASYASGSGREPSGQRKFPLLPAAREASSVRSKRTFHAEGPVSSLSLPVQKTLAFPCTHRAYPPPLGTNAHAIKRPNPTRPPHAPSQPKPKAKPPETRRALPLSLHRVSTTTPPGKKTRAAPPPPPDARSPCRPAPTTPAATSYLTFRPDGPPSRQRAIPRHTVPSDRPAKIWLPLRGGEGARLFSSSEPPPARLPPEMLQLLMALAFSAAPLTLYVPPVRSLSLFVEAMEAVCRDCAPYSHGAVLRFRLGLSRILARALR</sequence>
<protein>
    <submittedName>
        <fullName evidence="2">Uncharacterized protein</fullName>
    </submittedName>
</protein>
<feature type="compositionally biased region" description="Pro residues" evidence="1">
    <location>
        <begin position="182"/>
        <end position="192"/>
    </location>
</feature>
<dbReference type="OrthoDB" id="1893998at2759"/>
<evidence type="ECO:0000256" key="1">
    <source>
        <dbReference type="SAM" id="MobiDB-lite"/>
    </source>
</evidence>
<feature type="region of interest" description="Disordered" evidence="1">
    <location>
        <begin position="169"/>
        <end position="266"/>
    </location>
</feature>
<feature type="compositionally biased region" description="Pro residues" evidence="1">
    <location>
        <begin position="225"/>
        <end position="241"/>
    </location>
</feature>
<gene>
    <name evidence="2" type="ORF">C2845_PM01G04730</name>
</gene>
<dbReference type="PANTHER" id="PTHR36616">
    <property type="entry name" value="BNAC07G32700D PROTEIN"/>
    <property type="match status" value="1"/>
</dbReference>
<comment type="caution">
    <text evidence="2">The sequence shown here is derived from an EMBL/GenBank/DDBJ whole genome shotgun (WGS) entry which is preliminary data.</text>
</comment>
<keyword evidence="3" id="KW-1185">Reference proteome</keyword>
<evidence type="ECO:0000313" key="3">
    <source>
        <dbReference type="Proteomes" id="UP000275267"/>
    </source>
</evidence>
<dbReference type="AlphaFoldDB" id="A0A3L6TPD2"/>
<dbReference type="Proteomes" id="UP000275267">
    <property type="component" value="Unassembled WGS sequence"/>
</dbReference>
<proteinExistence type="predicted"/>
<name>A0A3L6TPD2_PANMI</name>
<reference evidence="3" key="1">
    <citation type="journal article" date="2019" name="Nat. Commun.">
        <title>The genome of broomcorn millet.</title>
        <authorList>
            <person name="Zou C."/>
            <person name="Miki D."/>
            <person name="Li D."/>
            <person name="Tang Q."/>
            <person name="Xiao L."/>
            <person name="Rajput S."/>
            <person name="Deng P."/>
            <person name="Jia W."/>
            <person name="Huang R."/>
            <person name="Zhang M."/>
            <person name="Sun Y."/>
            <person name="Hu J."/>
            <person name="Fu X."/>
            <person name="Schnable P.S."/>
            <person name="Li F."/>
            <person name="Zhang H."/>
            <person name="Feng B."/>
            <person name="Zhu X."/>
            <person name="Liu R."/>
            <person name="Schnable J.C."/>
            <person name="Zhu J.-K."/>
            <person name="Zhang H."/>
        </authorList>
    </citation>
    <scope>NUCLEOTIDE SEQUENCE [LARGE SCALE GENOMIC DNA]</scope>
</reference>